<dbReference type="Proteomes" id="UP000663866">
    <property type="component" value="Unassembled WGS sequence"/>
</dbReference>
<feature type="compositionally biased region" description="Polar residues" evidence="1">
    <location>
        <begin position="1"/>
        <end position="14"/>
    </location>
</feature>
<protein>
    <submittedName>
        <fullName evidence="2">Uncharacterized protein</fullName>
    </submittedName>
</protein>
<proteinExistence type="predicted"/>
<organism evidence="2 3">
    <name type="scientific">Rotaria magnacalcarata</name>
    <dbReference type="NCBI Taxonomy" id="392030"/>
    <lineage>
        <taxon>Eukaryota</taxon>
        <taxon>Metazoa</taxon>
        <taxon>Spiralia</taxon>
        <taxon>Gnathifera</taxon>
        <taxon>Rotifera</taxon>
        <taxon>Eurotatoria</taxon>
        <taxon>Bdelloidea</taxon>
        <taxon>Philodinida</taxon>
        <taxon>Philodinidae</taxon>
        <taxon>Rotaria</taxon>
    </lineage>
</organism>
<evidence type="ECO:0000256" key="1">
    <source>
        <dbReference type="SAM" id="MobiDB-lite"/>
    </source>
</evidence>
<keyword evidence="3" id="KW-1185">Reference proteome</keyword>
<gene>
    <name evidence="2" type="ORF">OVN521_LOCUS30420</name>
</gene>
<dbReference type="EMBL" id="CAJOBG010009960">
    <property type="protein sequence ID" value="CAF4277102.1"/>
    <property type="molecule type" value="Genomic_DNA"/>
</dbReference>
<feature type="non-terminal residue" evidence="2">
    <location>
        <position position="115"/>
    </location>
</feature>
<accession>A0A820GC31</accession>
<feature type="compositionally biased region" description="Polar residues" evidence="1">
    <location>
        <begin position="23"/>
        <end position="37"/>
    </location>
</feature>
<evidence type="ECO:0000313" key="3">
    <source>
        <dbReference type="Proteomes" id="UP000663866"/>
    </source>
</evidence>
<comment type="caution">
    <text evidence="2">The sequence shown here is derived from an EMBL/GenBank/DDBJ whole genome shotgun (WGS) entry which is preliminary data.</text>
</comment>
<evidence type="ECO:0000313" key="2">
    <source>
        <dbReference type="EMBL" id="CAF4277102.1"/>
    </source>
</evidence>
<dbReference type="AlphaFoldDB" id="A0A820GC31"/>
<feature type="compositionally biased region" description="Polar residues" evidence="1">
    <location>
        <begin position="54"/>
        <end position="88"/>
    </location>
</feature>
<feature type="region of interest" description="Disordered" evidence="1">
    <location>
        <begin position="1"/>
        <end position="88"/>
    </location>
</feature>
<name>A0A820GC31_9BILA</name>
<reference evidence="2" key="1">
    <citation type="submission" date="2021-02" db="EMBL/GenBank/DDBJ databases">
        <authorList>
            <person name="Nowell W R."/>
        </authorList>
    </citation>
    <scope>NUCLEOTIDE SEQUENCE</scope>
</reference>
<sequence length="115" mass="12667">SWSSSSTRIQTNDLVITAESRPPTVTHSSRTINNGRASTIPPASDYEMIIGKGRTSSRPTSAASKNRSLPKSSRTTTSAKPQRSTTSTAIHQCTTCNKSYDDKRNYDIHKLYCRT</sequence>